<evidence type="ECO:0000313" key="2">
    <source>
        <dbReference type="EMBL" id="AKG46125.1"/>
    </source>
</evidence>
<keyword evidence="3" id="KW-1185">Reference proteome</keyword>
<name>A0A0F7G103_9ACTN</name>
<dbReference type="HOGENOM" id="CLU_027276_0_0_11"/>
<reference evidence="2" key="1">
    <citation type="submission" date="2019-08" db="EMBL/GenBank/DDBJ databases">
        <title>Complete genome sequence of a mangrove-derived Streptomyces xiamenensis.</title>
        <authorList>
            <person name="Xu J."/>
        </authorList>
    </citation>
    <scope>NUCLEOTIDE SEQUENCE</scope>
    <source>
        <strain evidence="2">318</strain>
    </source>
</reference>
<feature type="region of interest" description="Disordered" evidence="1">
    <location>
        <begin position="209"/>
        <end position="251"/>
    </location>
</feature>
<evidence type="ECO:0000256" key="1">
    <source>
        <dbReference type="SAM" id="MobiDB-lite"/>
    </source>
</evidence>
<dbReference type="PATRIC" id="fig|408015.6.peg.4800"/>
<organism evidence="2 3">
    <name type="scientific">Streptomyces xiamenensis</name>
    <dbReference type="NCBI Taxonomy" id="408015"/>
    <lineage>
        <taxon>Bacteria</taxon>
        <taxon>Bacillati</taxon>
        <taxon>Actinomycetota</taxon>
        <taxon>Actinomycetes</taxon>
        <taxon>Kitasatosporales</taxon>
        <taxon>Streptomycetaceae</taxon>
        <taxon>Streptomyces</taxon>
    </lineage>
</organism>
<feature type="compositionally biased region" description="Low complexity" evidence="1">
    <location>
        <begin position="167"/>
        <end position="185"/>
    </location>
</feature>
<feature type="compositionally biased region" description="Basic and acidic residues" evidence="1">
    <location>
        <begin position="237"/>
        <end position="251"/>
    </location>
</feature>
<protein>
    <submittedName>
        <fullName evidence="2">UL36 very large tegument protein</fullName>
    </submittedName>
</protein>
<dbReference type="STRING" id="408015.SXIM_47410"/>
<accession>A0A0F7G103</accession>
<sequence>MAQREAAAGLAAFTGELRRITAALDPAAGWYAAFSRRCPEELAGWLAGRELPPWDVVADLLQDLAVRSGTDTAERTGGRLRARYESAVRALDALPGGRAALERALAAADTARRAAAGRSAQLSDALHLARRVGQSGEEERLAAQRLWARDDEHRARAREAELLSRLAALPAPRPATAAPGTSGTPVVRARKRPPRGARFAGIEAEDEVVVPSPPAAGDTVEPPAAPPGGSRFAGALHESRQERRQRLTEEDRQAALAMAARLAELRAAGASGPAHIVLSEAVGGPAARLPVMLEALAHMGLASDVATLLWEAASLPPGPLAAVAEALAGAGRERDCAALLRQAAARPAAEAGVIAAELWRAGRSEEAVTLLTALVGARSAEEAAGAALSSPEVVVPLLVTAAQALSPRHHYAITSELRRANLA</sequence>
<dbReference type="AlphaFoldDB" id="A0A0F7G103"/>
<feature type="region of interest" description="Disordered" evidence="1">
    <location>
        <begin position="167"/>
        <end position="193"/>
    </location>
</feature>
<evidence type="ECO:0000313" key="3">
    <source>
        <dbReference type="Proteomes" id="UP000034034"/>
    </source>
</evidence>
<gene>
    <name evidence="2" type="ORF">SXIM_47410</name>
</gene>
<proteinExistence type="predicted"/>
<dbReference type="Proteomes" id="UP000034034">
    <property type="component" value="Chromosome"/>
</dbReference>
<dbReference type="EMBL" id="CP009922">
    <property type="protein sequence ID" value="AKG46125.1"/>
    <property type="molecule type" value="Genomic_DNA"/>
</dbReference>
<dbReference type="KEGG" id="sxi:SXIM_47410"/>